<reference evidence="2" key="1">
    <citation type="journal article" date="2014" name="Genome Announc.">
        <title>De novo whole-genome sequence and genome annotation of Lichtheimia ramosa.</title>
        <authorList>
            <person name="Linde J."/>
            <person name="Schwartze V."/>
            <person name="Binder U."/>
            <person name="Lass-Florl C."/>
            <person name="Voigt K."/>
            <person name="Horn F."/>
        </authorList>
    </citation>
    <scope>NUCLEOTIDE SEQUENCE</scope>
    <source>
        <strain evidence="2">JMRC FSU:6197</strain>
    </source>
</reference>
<feature type="compositionally biased region" description="Acidic residues" evidence="1">
    <location>
        <begin position="52"/>
        <end position="65"/>
    </location>
</feature>
<gene>
    <name evidence="2" type="ORF">LRAMOSA01087</name>
</gene>
<feature type="region of interest" description="Disordered" evidence="1">
    <location>
        <begin position="89"/>
        <end position="110"/>
    </location>
</feature>
<organism evidence="2">
    <name type="scientific">Lichtheimia ramosa</name>
    <dbReference type="NCBI Taxonomy" id="688394"/>
    <lineage>
        <taxon>Eukaryota</taxon>
        <taxon>Fungi</taxon>
        <taxon>Fungi incertae sedis</taxon>
        <taxon>Mucoromycota</taxon>
        <taxon>Mucoromycotina</taxon>
        <taxon>Mucoromycetes</taxon>
        <taxon>Mucorales</taxon>
        <taxon>Lichtheimiaceae</taxon>
        <taxon>Lichtheimia</taxon>
    </lineage>
</organism>
<name>A0A077W8J9_9FUNG</name>
<dbReference type="EMBL" id="LK023313">
    <property type="protein sequence ID" value="CDS03687.1"/>
    <property type="molecule type" value="Genomic_DNA"/>
</dbReference>
<accession>A0A077W8J9</accession>
<feature type="compositionally biased region" description="Acidic residues" evidence="1">
    <location>
        <begin position="97"/>
        <end position="110"/>
    </location>
</feature>
<evidence type="ECO:0000313" key="2">
    <source>
        <dbReference type="EMBL" id="CDS03687.1"/>
    </source>
</evidence>
<feature type="region of interest" description="Disordered" evidence="1">
    <location>
        <begin position="41"/>
        <end position="72"/>
    </location>
</feature>
<sequence>MNRLGFGDFHAAHFSPEQVEQWKQLLQKNLYPSWQPYQQEPYQAQETPMNDTMEEQVDQEQDMQQDQDPRHGLSKEAIEIFRFSEAYRKEREAAEGGGDEDQDEDQGTFDDEPFICHALHKDGIETPANRLIHLDTETKYCEQVVIQERFLDAEYIKSCHTIDSPVVLWPVVPLR</sequence>
<evidence type="ECO:0000256" key="1">
    <source>
        <dbReference type="SAM" id="MobiDB-lite"/>
    </source>
</evidence>
<protein>
    <submittedName>
        <fullName evidence="2">Uncharacterized protein</fullName>
    </submittedName>
</protein>
<proteinExistence type="predicted"/>
<dbReference type="AlphaFoldDB" id="A0A077W8J9"/>